<dbReference type="GeneID" id="96245664"/>
<comment type="caution">
    <text evidence="3">The sequence shown here is derived from an EMBL/GenBank/DDBJ whole genome shotgun (WGS) entry which is preliminary data.</text>
</comment>
<keyword evidence="4" id="KW-1185">Reference proteome</keyword>
<dbReference type="Gene3D" id="3.30.530.20">
    <property type="match status" value="1"/>
</dbReference>
<evidence type="ECO:0000313" key="3">
    <source>
        <dbReference type="EMBL" id="MEU1951022.1"/>
    </source>
</evidence>
<dbReference type="SUPFAM" id="SSF55961">
    <property type="entry name" value="Bet v1-like"/>
    <property type="match status" value="1"/>
</dbReference>
<organism evidence="3 4">
    <name type="scientific">Nocardia rhamnosiphila</name>
    <dbReference type="NCBI Taxonomy" id="426716"/>
    <lineage>
        <taxon>Bacteria</taxon>
        <taxon>Bacillati</taxon>
        <taxon>Actinomycetota</taxon>
        <taxon>Actinomycetes</taxon>
        <taxon>Mycobacteriales</taxon>
        <taxon>Nocardiaceae</taxon>
        <taxon>Nocardia</taxon>
    </lineage>
</organism>
<sequence>MTDVTRRLGEVLRDGDRVGTRYERILAHPPEKVWRALTESEHLRHWFPADIIGERRPGAEVRFRFWPEAVERAGEELTEAGIAPEDPVLPGRILTWEPPRLFEFLWDDEHLLFEIVPDDAGSRLLCTVWFGTPGPHGISGTAAGYHVCLDALVDSLDTGSGGEPDRALILALERRYAEIIG</sequence>
<evidence type="ECO:0000256" key="1">
    <source>
        <dbReference type="ARBA" id="ARBA00006817"/>
    </source>
</evidence>
<dbReference type="Proteomes" id="UP001550628">
    <property type="component" value="Unassembled WGS sequence"/>
</dbReference>
<gene>
    <name evidence="3" type="ORF">ABZ510_04105</name>
</gene>
<reference evidence="3 4" key="1">
    <citation type="submission" date="2024-06" db="EMBL/GenBank/DDBJ databases">
        <title>The Natural Products Discovery Center: Release of the First 8490 Sequenced Strains for Exploring Actinobacteria Biosynthetic Diversity.</title>
        <authorList>
            <person name="Kalkreuter E."/>
            <person name="Kautsar S.A."/>
            <person name="Yang D."/>
            <person name="Bader C.D."/>
            <person name="Teijaro C.N."/>
            <person name="Fluegel L."/>
            <person name="Davis C.M."/>
            <person name="Simpson J.R."/>
            <person name="Lauterbach L."/>
            <person name="Steele A.D."/>
            <person name="Gui C."/>
            <person name="Meng S."/>
            <person name="Li G."/>
            <person name="Viehrig K."/>
            <person name="Ye F."/>
            <person name="Su P."/>
            <person name="Kiefer A.F."/>
            <person name="Nichols A."/>
            <person name="Cepeda A.J."/>
            <person name="Yan W."/>
            <person name="Fan B."/>
            <person name="Jiang Y."/>
            <person name="Adhikari A."/>
            <person name="Zheng C.-J."/>
            <person name="Schuster L."/>
            <person name="Cowan T.M."/>
            <person name="Smanski M.J."/>
            <person name="Chevrette M.G."/>
            <person name="De Carvalho L.P.S."/>
            <person name="Shen B."/>
        </authorList>
    </citation>
    <scope>NUCLEOTIDE SEQUENCE [LARGE SCALE GENOMIC DNA]</scope>
    <source>
        <strain evidence="3 4">NPDC019708</strain>
    </source>
</reference>
<feature type="domain" description="Activator of Hsp90 ATPase homologue 1/2-like C-terminal" evidence="2">
    <location>
        <begin position="28"/>
        <end position="154"/>
    </location>
</feature>
<dbReference type="InterPro" id="IPR023393">
    <property type="entry name" value="START-like_dom_sf"/>
</dbReference>
<dbReference type="Pfam" id="PF08327">
    <property type="entry name" value="AHSA1"/>
    <property type="match status" value="1"/>
</dbReference>
<name>A0ABV2WJG5_9NOCA</name>
<proteinExistence type="inferred from homology"/>
<evidence type="ECO:0000313" key="4">
    <source>
        <dbReference type="Proteomes" id="UP001550628"/>
    </source>
</evidence>
<evidence type="ECO:0000259" key="2">
    <source>
        <dbReference type="Pfam" id="PF08327"/>
    </source>
</evidence>
<dbReference type="EMBL" id="JBEYBF010000002">
    <property type="protein sequence ID" value="MEU1951022.1"/>
    <property type="molecule type" value="Genomic_DNA"/>
</dbReference>
<comment type="similarity">
    <text evidence="1">Belongs to the AHA1 family.</text>
</comment>
<accession>A0ABV2WJG5</accession>
<dbReference type="RefSeq" id="WP_051714458.1">
    <property type="nucleotide sequence ID" value="NZ_JBEXYG010000001.1"/>
</dbReference>
<protein>
    <submittedName>
        <fullName evidence="3">SRPBCC domain-containing protein</fullName>
    </submittedName>
</protein>
<dbReference type="InterPro" id="IPR013538">
    <property type="entry name" value="ASHA1/2-like_C"/>
</dbReference>